<dbReference type="RefSeq" id="WP_136830385.1">
    <property type="nucleotide sequence ID" value="NZ_SWBM01000001.1"/>
</dbReference>
<reference evidence="3 4" key="1">
    <citation type="journal article" date="2011" name="J. Microbiol.">
        <title>Bacillus kyonggiensis sp. nov., isolated from soil of a lettuce field.</title>
        <authorList>
            <person name="Dong K."/>
            <person name="Lee S."/>
        </authorList>
    </citation>
    <scope>NUCLEOTIDE SEQUENCE [LARGE SCALE GENOMIC DNA]</scope>
    <source>
        <strain evidence="3 4">NB22</strain>
    </source>
</reference>
<keyword evidence="4" id="KW-1185">Reference proteome</keyword>
<dbReference type="GO" id="GO:0003677">
    <property type="term" value="F:DNA binding"/>
    <property type="evidence" value="ECO:0007669"/>
    <property type="project" value="UniProtKB-KW"/>
</dbReference>
<dbReference type="Pfam" id="PF01047">
    <property type="entry name" value="MarR"/>
    <property type="match status" value="1"/>
</dbReference>
<sequence length="154" mass="18311">MSKENIQSIVDRYIDVSFSVTKKEEALMTKELGSEITQDQHYILRYIYRVGSCTSTELAEAFEVKKSAITAIINRLWEKGFIKRTRDEKDRRVVYLTLTEQGEEFFQRIEEKINCLIEKLISKFEPSEMEQFIKTYEKLNQMLIEIKDNQIDHL</sequence>
<comment type="caution">
    <text evidence="3">The sequence shown here is derived from an EMBL/GenBank/DDBJ whole genome shotgun (WGS) entry which is preliminary data.</text>
</comment>
<dbReference type="InterPro" id="IPR011991">
    <property type="entry name" value="ArsR-like_HTH"/>
</dbReference>
<dbReference type="OrthoDB" id="3254893at2"/>
<dbReference type="InterPro" id="IPR000835">
    <property type="entry name" value="HTH_MarR-typ"/>
</dbReference>
<dbReference type="GO" id="GO:0006950">
    <property type="term" value="P:response to stress"/>
    <property type="evidence" value="ECO:0007669"/>
    <property type="project" value="TreeGrafter"/>
</dbReference>
<name>A0A4U1DCZ7_9BACI</name>
<dbReference type="SMART" id="SM00347">
    <property type="entry name" value="HTH_MARR"/>
    <property type="match status" value="1"/>
</dbReference>
<evidence type="ECO:0000313" key="4">
    <source>
        <dbReference type="Proteomes" id="UP000307756"/>
    </source>
</evidence>
<dbReference type="PANTHER" id="PTHR33164">
    <property type="entry name" value="TRANSCRIPTIONAL REGULATOR, MARR FAMILY"/>
    <property type="match status" value="1"/>
</dbReference>
<protein>
    <submittedName>
        <fullName evidence="3">MarR family transcriptional regulator</fullName>
    </submittedName>
</protein>
<proteinExistence type="predicted"/>
<dbReference type="Gene3D" id="1.10.10.10">
    <property type="entry name" value="Winged helix-like DNA-binding domain superfamily/Winged helix DNA-binding domain"/>
    <property type="match status" value="1"/>
</dbReference>
<accession>A0A4U1DCZ7</accession>
<dbReference type="PRINTS" id="PR00598">
    <property type="entry name" value="HTHMARR"/>
</dbReference>
<dbReference type="PANTHER" id="PTHR33164:SF67">
    <property type="entry name" value="TRANSCRIPTIONAL REGULATOR, MARR FAMILY"/>
    <property type="match status" value="1"/>
</dbReference>
<gene>
    <name evidence="3" type="ORF">FA727_08030</name>
</gene>
<dbReference type="Proteomes" id="UP000307756">
    <property type="component" value="Unassembled WGS sequence"/>
</dbReference>
<dbReference type="InterPro" id="IPR036388">
    <property type="entry name" value="WH-like_DNA-bd_sf"/>
</dbReference>
<evidence type="ECO:0000256" key="1">
    <source>
        <dbReference type="ARBA" id="ARBA00023125"/>
    </source>
</evidence>
<dbReference type="PROSITE" id="PS50995">
    <property type="entry name" value="HTH_MARR_2"/>
    <property type="match status" value="1"/>
</dbReference>
<feature type="domain" description="HTH marR-type" evidence="2">
    <location>
        <begin position="1"/>
        <end position="141"/>
    </location>
</feature>
<dbReference type="InterPro" id="IPR036390">
    <property type="entry name" value="WH_DNA-bd_sf"/>
</dbReference>
<dbReference type="AlphaFoldDB" id="A0A4U1DCZ7"/>
<organism evidence="3 4">
    <name type="scientific">Robertmurraya kyonggiensis</name>
    <dbReference type="NCBI Taxonomy" id="1037680"/>
    <lineage>
        <taxon>Bacteria</taxon>
        <taxon>Bacillati</taxon>
        <taxon>Bacillota</taxon>
        <taxon>Bacilli</taxon>
        <taxon>Bacillales</taxon>
        <taxon>Bacillaceae</taxon>
        <taxon>Robertmurraya</taxon>
    </lineage>
</organism>
<dbReference type="InterPro" id="IPR039422">
    <property type="entry name" value="MarR/SlyA-like"/>
</dbReference>
<keyword evidence="1" id="KW-0238">DNA-binding</keyword>
<evidence type="ECO:0000259" key="2">
    <source>
        <dbReference type="PROSITE" id="PS50995"/>
    </source>
</evidence>
<dbReference type="EMBL" id="SWBM01000001">
    <property type="protein sequence ID" value="TKC19477.1"/>
    <property type="molecule type" value="Genomic_DNA"/>
</dbReference>
<dbReference type="SUPFAM" id="SSF46785">
    <property type="entry name" value="Winged helix' DNA-binding domain"/>
    <property type="match status" value="1"/>
</dbReference>
<evidence type="ECO:0000313" key="3">
    <source>
        <dbReference type="EMBL" id="TKC19477.1"/>
    </source>
</evidence>
<dbReference type="CDD" id="cd00090">
    <property type="entry name" value="HTH_ARSR"/>
    <property type="match status" value="1"/>
</dbReference>
<dbReference type="GO" id="GO:0003700">
    <property type="term" value="F:DNA-binding transcription factor activity"/>
    <property type="evidence" value="ECO:0007669"/>
    <property type="project" value="InterPro"/>
</dbReference>